<gene>
    <name evidence="9" type="primary">CDC73</name>
    <name evidence="9" type="ORF">GGI25_003113</name>
</gene>
<evidence type="ECO:0000259" key="7">
    <source>
        <dbReference type="Pfam" id="PF05179"/>
    </source>
</evidence>
<dbReference type="Gene3D" id="3.40.50.11990">
    <property type="entry name" value="RNA polymerase II accessory factor, Cdc73 C-terminal domain"/>
    <property type="match status" value="1"/>
</dbReference>
<evidence type="ECO:0000256" key="3">
    <source>
        <dbReference type="ARBA" id="ARBA00023015"/>
    </source>
</evidence>
<evidence type="ECO:0000256" key="2">
    <source>
        <dbReference type="ARBA" id="ARBA00010427"/>
    </source>
</evidence>
<dbReference type="InterPro" id="IPR031336">
    <property type="entry name" value="CDC73_C"/>
</dbReference>
<dbReference type="Pfam" id="PF16050">
    <property type="entry name" value="CDC73_N"/>
    <property type="match status" value="1"/>
</dbReference>
<dbReference type="InterPro" id="IPR032041">
    <property type="entry name" value="Cdc73_N"/>
</dbReference>
<keyword evidence="3" id="KW-0805">Transcription regulation</keyword>
<dbReference type="OrthoDB" id="2186602at2759"/>
<comment type="similarity">
    <text evidence="2">Belongs to the CDC73 family.</text>
</comment>
<dbReference type="InterPro" id="IPR038103">
    <property type="entry name" value="CDC73_C_sf"/>
</dbReference>
<evidence type="ECO:0000256" key="1">
    <source>
        <dbReference type="ARBA" id="ARBA00004123"/>
    </source>
</evidence>
<organism evidence="9 10">
    <name type="scientific">Coemansia spiralis</name>
    <dbReference type="NCBI Taxonomy" id="417178"/>
    <lineage>
        <taxon>Eukaryota</taxon>
        <taxon>Fungi</taxon>
        <taxon>Fungi incertae sedis</taxon>
        <taxon>Zoopagomycota</taxon>
        <taxon>Kickxellomycotina</taxon>
        <taxon>Kickxellomycetes</taxon>
        <taxon>Kickxellales</taxon>
        <taxon>Kickxellaceae</taxon>
        <taxon>Coemansia</taxon>
    </lineage>
</organism>
<dbReference type="PANTHER" id="PTHR12466">
    <property type="entry name" value="CDC73 DOMAIN PROTEIN"/>
    <property type="match status" value="1"/>
</dbReference>
<feature type="domain" description="Cell division control protein 73 C-terminal" evidence="7">
    <location>
        <begin position="262"/>
        <end position="414"/>
    </location>
</feature>
<protein>
    <submittedName>
        <fullName evidence="9">Accessory factor associated with RNA polymerase II</fullName>
    </submittedName>
</protein>
<evidence type="ECO:0000313" key="10">
    <source>
        <dbReference type="Proteomes" id="UP001151518"/>
    </source>
</evidence>
<dbReference type="PANTHER" id="PTHR12466:SF8">
    <property type="entry name" value="PARAFIBROMIN"/>
    <property type="match status" value="1"/>
</dbReference>
<comment type="caution">
    <text evidence="9">The sequence shown here is derived from an EMBL/GenBank/DDBJ whole genome shotgun (WGS) entry which is preliminary data.</text>
</comment>
<dbReference type="InterPro" id="IPR007852">
    <property type="entry name" value="Cdc73/Parafibromin"/>
</dbReference>
<feature type="compositionally biased region" description="Low complexity" evidence="6">
    <location>
        <begin position="114"/>
        <end position="127"/>
    </location>
</feature>
<dbReference type="GO" id="GO:0016593">
    <property type="term" value="C:Cdc73/Paf1 complex"/>
    <property type="evidence" value="ECO:0007669"/>
    <property type="project" value="InterPro"/>
</dbReference>
<accession>A0A9W8KYB4</accession>
<feature type="region of interest" description="Disordered" evidence="6">
    <location>
        <begin position="237"/>
        <end position="261"/>
    </location>
</feature>
<dbReference type="AlphaFoldDB" id="A0A9W8KYB4"/>
<feature type="domain" description="Paf1 complex subunit Cdc73 N-terminal" evidence="8">
    <location>
        <begin position="2"/>
        <end position="111"/>
    </location>
</feature>
<feature type="region of interest" description="Disordered" evidence="6">
    <location>
        <begin position="114"/>
        <end position="146"/>
    </location>
</feature>
<reference evidence="9" key="1">
    <citation type="submission" date="2022-07" db="EMBL/GenBank/DDBJ databases">
        <title>Phylogenomic reconstructions and comparative analyses of Kickxellomycotina fungi.</title>
        <authorList>
            <person name="Reynolds N.K."/>
            <person name="Stajich J.E."/>
            <person name="Barry K."/>
            <person name="Grigoriev I.V."/>
            <person name="Crous P."/>
            <person name="Smith M.E."/>
        </authorList>
    </citation>
    <scope>NUCLEOTIDE SEQUENCE</scope>
    <source>
        <strain evidence="9">NRRL 3115</strain>
    </source>
</reference>
<evidence type="ECO:0000259" key="8">
    <source>
        <dbReference type="Pfam" id="PF16050"/>
    </source>
</evidence>
<keyword evidence="4" id="KW-0804">Transcription</keyword>
<dbReference type="GO" id="GO:0000993">
    <property type="term" value="F:RNA polymerase II complex binding"/>
    <property type="evidence" value="ECO:0007669"/>
    <property type="project" value="TreeGrafter"/>
</dbReference>
<dbReference type="FunFam" id="3.40.50.11990:FF:000002">
    <property type="entry name" value="protein CDC73 homolog"/>
    <property type="match status" value="1"/>
</dbReference>
<evidence type="ECO:0000313" key="9">
    <source>
        <dbReference type="EMBL" id="KAJ2677478.1"/>
    </source>
</evidence>
<sequence>MDPLELLRQYTMQKKTMEFLDKEGNLTKDLLQAVTVRFGEDASFPRDTPTSYLRSNSESDQYTLSALLHFLDNRDQSFYEYMKTTNSLGLQTVSFGDRVNLLDYLTGKSSEIGASKSGGAATATEAGAGAGEKHGSSGAGSDGRRVRMRTSTTDILAEGADGGLRSSILADHRSSSGAAGTASATSGDAAREITRRERVLVTTSTALSSGKSFASVSELIKELFPSKQSAKSVSVTGSAVPATESGKPVGTASSRKSLHRKRRGPVIIVPAATTAMVNMYNIKQLLQDHQFVDCREVMEQGGSKPREVTVERTMLNTGSSQKFRIVDSVQDFTDADWNSIVCVFTQGAAWQFKNWMWKTPEEVFKHCLGFYPKYQDERLKETADSWGILPLNIERSRRHMDKATITGLWSHIEQYMARSKQDLLQ</sequence>
<dbReference type="GO" id="GO:0032968">
    <property type="term" value="P:positive regulation of transcription elongation by RNA polymerase II"/>
    <property type="evidence" value="ECO:0007669"/>
    <property type="project" value="TreeGrafter"/>
</dbReference>
<evidence type="ECO:0000256" key="6">
    <source>
        <dbReference type="SAM" id="MobiDB-lite"/>
    </source>
</evidence>
<dbReference type="GO" id="GO:0006368">
    <property type="term" value="P:transcription elongation by RNA polymerase II"/>
    <property type="evidence" value="ECO:0007669"/>
    <property type="project" value="InterPro"/>
</dbReference>
<dbReference type="Proteomes" id="UP001151518">
    <property type="component" value="Unassembled WGS sequence"/>
</dbReference>
<evidence type="ECO:0000256" key="5">
    <source>
        <dbReference type="ARBA" id="ARBA00023242"/>
    </source>
</evidence>
<comment type="subcellular location">
    <subcellularLocation>
        <location evidence="1">Nucleus</location>
    </subcellularLocation>
</comment>
<dbReference type="EMBL" id="JANBTW010000032">
    <property type="protein sequence ID" value="KAJ2677478.1"/>
    <property type="molecule type" value="Genomic_DNA"/>
</dbReference>
<keyword evidence="5" id="KW-0539">Nucleus</keyword>
<dbReference type="Pfam" id="PF05179">
    <property type="entry name" value="CDC73_C"/>
    <property type="match status" value="1"/>
</dbReference>
<name>A0A9W8KYB4_9FUNG</name>
<evidence type="ECO:0000256" key="4">
    <source>
        <dbReference type="ARBA" id="ARBA00023163"/>
    </source>
</evidence>
<proteinExistence type="inferred from homology"/>